<dbReference type="PANTHER" id="PTHR31793:SF27">
    <property type="entry name" value="NOVEL THIOESTERASE SUPERFAMILY DOMAIN AND SAPOSIN A-TYPE DOMAIN CONTAINING PROTEIN (0610012H03RIK)"/>
    <property type="match status" value="1"/>
</dbReference>
<organism evidence="3 4">
    <name type="scientific">Humisphaera borealis</name>
    <dbReference type="NCBI Taxonomy" id="2807512"/>
    <lineage>
        <taxon>Bacteria</taxon>
        <taxon>Pseudomonadati</taxon>
        <taxon>Planctomycetota</taxon>
        <taxon>Phycisphaerae</taxon>
        <taxon>Tepidisphaerales</taxon>
        <taxon>Tepidisphaeraceae</taxon>
        <taxon>Humisphaera</taxon>
    </lineage>
</organism>
<dbReference type="NCBIfam" id="TIGR00051">
    <property type="entry name" value="YbgC/FadM family acyl-CoA thioesterase"/>
    <property type="match status" value="1"/>
</dbReference>
<dbReference type="InterPro" id="IPR050563">
    <property type="entry name" value="4-hydroxybenzoyl-CoA_TE"/>
</dbReference>
<proteinExistence type="inferred from homology"/>
<evidence type="ECO:0000256" key="1">
    <source>
        <dbReference type="ARBA" id="ARBA00005953"/>
    </source>
</evidence>
<name>A0A7M2X6C7_9BACT</name>
<dbReference type="Gene3D" id="3.10.129.10">
    <property type="entry name" value="Hotdog Thioesterase"/>
    <property type="match status" value="1"/>
</dbReference>
<evidence type="ECO:0000256" key="2">
    <source>
        <dbReference type="ARBA" id="ARBA00022801"/>
    </source>
</evidence>
<sequence>MLEHTIAIRVRYPECDPMGYLHHSIFLQYFEMGRVELLRSQGHQYAELEQKGLFFVVVKIEVRYKAPARYDDELTLTTKVVKQTHVRIDHAYVLRKGQTVLAEATSTIACVGRDGQLQAIPEFLAAPAT</sequence>
<dbReference type="EMBL" id="CP063458">
    <property type="protein sequence ID" value="QOV92400.1"/>
    <property type="molecule type" value="Genomic_DNA"/>
</dbReference>
<evidence type="ECO:0000313" key="3">
    <source>
        <dbReference type="EMBL" id="QOV92400.1"/>
    </source>
</evidence>
<reference evidence="3 4" key="1">
    <citation type="submission" date="2020-10" db="EMBL/GenBank/DDBJ databases">
        <title>Wide distribution of Phycisphaera-like planctomycetes from WD2101 soil group in peatlands and genome analysis of the first cultivated representative.</title>
        <authorList>
            <person name="Dedysh S.N."/>
            <person name="Beletsky A.V."/>
            <person name="Ivanova A."/>
            <person name="Kulichevskaya I.S."/>
            <person name="Suzina N.E."/>
            <person name="Philippov D.A."/>
            <person name="Rakitin A.L."/>
            <person name="Mardanov A.V."/>
            <person name="Ravin N.V."/>
        </authorList>
    </citation>
    <scope>NUCLEOTIDE SEQUENCE [LARGE SCALE GENOMIC DNA]</scope>
    <source>
        <strain evidence="3 4">M1803</strain>
    </source>
</reference>
<dbReference type="Proteomes" id="UP000593765">
    <property type="component" value="Chromosome"/>
</dbReference>
<dbReference type="SUPFAM" id="SSF54637">
    <property type="entry name" value="Thioesterase/thiol ester dehydrase-isomerase"/>
    <property type="match status" value="1"/>
</dbReference>
<keyword evidence="4" id="KW-1185">Reference proteome</keyword>
<protein>
    <submittedName>
        <fullName evidence="3">Acyl-CoA thioesterase</fullName>
    </submittedName>
</protein>
<accession>A0A7M2X6C7</accession>
<dbReference type="PANTHER" id="PTHR31793">
    <property type="entry name" value="4-HYDROXYBENZOYL-COA THIOESTERASE FAMILY MEMBER"/>
    <property type="match status" value="1"/>
</dbReference>
<dbReference type="CDD" id="cd00586">
    <property type="entry name" value="4HBT"/>
    <property type="match status" value="1"/>
</dbReference>
<keyword evidence="2" id="KW-0378">Hydrolase</keyword>
<dbReference type="PIRSF" id="PIRSF003230">
    <property type="entry name" value="YbgC"/>
    <property type="match status" value="1"/>
</dbReference>
<comment type="similarity">
    <text evidence="1">Belongs to the 4-hydroxybenzoyl-CoA thioesterase family.</text>
</comment>
<dbReference type="InterPro" id="IPR029069">
    <property type="entry name" value="HotDog_dom_sf"/>
</dbReference>
<dbReference type="Pfam" id="PF13279">
    <property type="entry name" value="4HBT_2"/>
    <property type="match status" value="1"/>
</dbReference>
<dbReference type="KEGG" id="hbs:IPV69_10895"/>
<dbReference type="AlphaFoldDB" id="A0A7M2X6C7"/>
<gene>
    <name evidence="3" type="ORF">IPV69_10895</name>
</gene>
<evidence type="ECO:0000313" key="4">
    <source>
        <dbReference type="Proteomes" id="UP000593765"/>
    </source>
</evidence>
<dbReference type="InterPro" id="IPR006684">
    <property type="entry name" value="YbgC/YbaW"/>
</dbReference>
<dbReference type="GO" id="GO:0047617">
    <property type="term" value="F:fatty acyl-CoA hydrolase activity"/>
    <property type="evidence" value="ECO:0007669"/>
    <property type="project" value="TreeGrafter"/>
</dbReference>